<dbReference type="RefSeq" id="WP_155931390.1">
    <property type="nucleotide sequence ID" value="NZ_WODC01000001.1"/>
</dbReference>
<accession>A0A7K1KJ76</accession>
<dbReference type="AlphaFoldDB" id="A0A7K1KJ76"/>
<protein>
    <submittedName>
        <fullName evidence="1">Uncharacterized protein</fullName>
    </submittedName>
</protein>
<evidence type="ECO:0000313" key="1">
    <source>
        <dbReference type="EMBL" id="MUM76031.1"/>
    </source>
</evidence>
<name>A0A7K1KJ76_9BACT</name>
<comment type="caution">
    <text evidence="1">The sequence shown here is derived from an EMBL/GenBank/DDBJ whole genome shotgun (WGS) entry which is preliminary data.</text>
</comment>
<keyword evidence="2" id="KW-1185">Reference proteome</keyword>
<sequence>MNATLRIPFETLHTFGQMNVHLTHELQNVMATISETSGLLEDLAAFRTSGGGVDPARLEKLLRRIGEEAGRGQRLVSRINSLAHSTDAPAIRLDLGRVVRFMAEVSSCFPKSRTIRLDICDRCVALDAAPYTVQQLLYGCLQAAFRGLAPDQEVALSLRMEGNICVLRLSGLAKLAAADQEEPFPDRPTALAAEALDATLGLDRDAGILTLHLQCVTGGD</sequence>
<dbReference type="EMBL" id="WODC01000001">
    <property type="protein sequence ID" value="MUM76031.1"/>
    <property type="molecule type" value="Genomic_DNA"/>
</dbReference>
<proteinExistence type="predicted"/>
<evidence type="ECO:0000313" key="2">
    <source>
        <dbReference type="Proteomes" id="UP000461162"/>
    </source>
</evidence>
<gene>
    <name evidence="1" type="ORF">GKC30_00095</name>
</gene>
<reference evidence="1 2" key="1">
    <citation type="submission" date="2019-11" db="EMBL/GenBank/DDBJ databases">
        <title>Pseudodesulfovibrio alkaliphilus, sp. nov., an alkaliphilic sulfate-reducing bacteria from mud volcano of Taman peninsula, Russia.</title>
        <authorList>
            <person name="Frolova A."/>
            <person name="Merkel A.Y."/>
            <person name="Slobodkin A.I."/>
        </authorList>
    </citation>
    <scope>NUCLEOTIDE SEQUENCE [LARGE SCALE GENOMIC DNA]</scope>
    <source>
        <strain evidence="1 2">F-1</strain>
    </source>
</reference>
<dbReference type="Proteomes" id="UP000461162">
    <property type="component" value="Unassembled WGS sequence"/>
</dbReference>
<organism evidence="1 2">
    <name type="scientific">Pseudodesulfovibrio alkaliphilus</name>
    <dbReference type="NCBI Taxonomy" id="2661613"/>
    <lineage>
        <taxon>Bacteria</taxon>
        <taxon>Pseudomonadati</taxon>
        <taxon>Thermodesulfobacteriota</taxon>
        <taxon>Desulfovibrionia</taxon>
        <taxon>Desulfovibrionales</taxon>
        <taxon>Desulfovibrionaceae</taxon>
    </lineage>
</organism>